<keyword evidence="6" id="KW-1185">Reference proteome</keyword>
<dbReference type="Ensembl" id="ENSHBUT00000029409.1">
    <property type="protein sequence ID" value="ENSHBUP00000034549.1"/>
    <property type="gene ID" value="ENSHBUG00000022164.1"/>
</dbReference>
<dbReference type="InterPro" id="IPR050671">
    <property type="entry name" value="CD300_family_receptors"/>
</dbReference>
<dbReference type="GO" id="GO:0004888">
    <property type="term" value="F:transmembrane signaling receptor activity"/>
    <property type="evidence" value="ECO:0007669"/>
    <property type="project" value="TreeGrafter"/>
</dbReference>
<dbReference type="AlphaFoldDB" id="A0A3Q2X4G7"/>
<organism evidence="5 6">
    <name type="scientific">Haplochromis burtoni</name>
    <name type="common">Burton's mouthbrooder</name>
    <name type="synonym">Chromis burtoni</name>
    <dbReference type="NCBI Taxonomy" id="8153"/>
    <lineage>
        <taxon>Eukaryota</taxon>
        <taxon>Metazoa</taxon>
        <taxon>Chordata</taxon>
        <taxon>Craniata</taxon>
        <taxon>Vertebrata</taxon>
        <taxon>Euteleostomi</taxon>
        <taxon>Actinopterygii</taxon>
        <taxon>Neopterygii</taxon>
        <taxon>Teleostei</taxon>
        <taxon>Neoteleostei</taxon>
        <taxon>Acanthomorphata</taxon>
        <taxon>Ovalentaria</taxon>
        <taxon>Cichlomorphae</taxon>
        <taxon>Cichliformes</taxon>
        <taxon>Cichlidae</taxon>
        <taxon>African cichlids</taxon>
        <taxon>Pseudocrenilabrinae</taxon>
        <taxon>Haplochromini</taxon>
        <taxon>Haplochromis</taxon>
    </lineage>
</organism>
<evidence type="ECO:0000259" key="4">
    <source>
        <dbReference type="SMART" id="SM00409"/>
    </source>
</evidence>
<name>A0A3Q2X4G7_HAPBU</name>
<dbReference type="SUPFAM" id="SSF48726">
    <property type="entry name" value="Immunoglobulin"/>
    <property type="match status" value="1"/>
</dbReference>
<comment type="subcellular location">
    <subcellularLocation>
        <location evidence="1">Membrane</location>
    </subcellularLocation>
</comment>
<keyword evidence="3" id="KW-0472">Membrane</keyword>
<evidence type="ECO:0000313" key="6">
    <source>
        <dbReference type="Proteomes" id="UP000264840"/>
    </source>
</evidence>
<dbReference type="PANTHER" id="PTHR11860:SF118">
    <property type="entry name" value="CMRF35-LIKE MOLECULE 3-RELATED"/>
    <property type="match status" value="1"/>
</dbReference>
<dbReference type="InterPro" id="IPR013106">
    <property type="entry name" value="Ig_V-set"/>
</dbReference>
<protein>
    <recommendedName>
        <fullName evidence="4">Immunoglobulin domain-containing protein</fullName>
    </recommendedName>
</protein>
<keyword evidence="2" id="KW-0812">Transmembrane</keyword>
<evidence type="ECO:0000256" key="3">
    <source>
        <dbReference type="ARBA" id="ARBA00023136"/>
    </source>
</evidence>
<sequence length="149" mass="16796">MLSPMQIKLTPVATQQTNKIVAFYSPKLKHRLPEQLCSNTKNTVKTSVLVYEGYSGDIICSYEPRYQNYFKYICRGKRSSTCLQQALITSDNKQNGRIKFNDDKRSGKFTMTITSLAQSDSGTYLCGVQKNSVLDVFSAVELNVKGERS</sequence>
<proteinExistence type="predicted"/>
<dbReference type="Gene3D" id="2.60.40.10">
    <property type="entry name" value="Immunoglobulins"/>
    <property type="match status" value="1"/>
</dbReference>
<accession>A0A3Q2X4G7</accession>
<dbReference type="InterPro" id="IPR013783">
    <property type="entry name" value="Ig-like_fold"/>
</dbReference>
<dbReference type="OMA" id="SDCANAE"/>
<reference evidence="5" key="2">
    <citation type="submission" date="2025-09" db="UniProtKB">
        <authorList>
            <consortium name="Ensembl"/>
        </authorList>
    </citation>
    <scope>IDENTIFICATION</scope>
</reference>
<reference evidence="5" key="1">
    <citation type="submission" date="2025-08" db="UniProtKB">
        <authorList>
            <consortium name="Ensembl"/>
        </authorList>
    </citation>
    <scope>IDENTIFICATION</scope>
</reference>
<dbReference type="InterPro" id="IPR003599">
    <property type="entry name" value="Ig_sub"/>
</dbReference>
<feature type="domain" description="Immunoglobulin" evidence="4">
    <location>
        <begin position="45"/>
        <end position="145"/>
    </location>
</feature>
<dbReference type="GeneTree" id="ENSGT00970000193466"/>
<dbReference type="PANTHER" id="PTHR11860">
    <property type="entry name" value="POLYMERIC-IMMUNOGLOBULIN RECEPTOR"/>
    <property type="match status" value="1"/>
</dbReference>
<dbReference type="Proteomes" id="UP000264840">
    <property type="component" value="Unplaced"/>
</dbReference>
<dbReference type="GO" id="GO:0005886">
    <property type="term" value="C:plasma membrane"/>
    <property type="evidence" value="ECO:0007669"/>
    <property type="project" value="TreeGrafter"/>
</dbReference>
<dbReference type="SMART" id="SM00409">
    <property type="entry name" value="IG"/>
    <property type="match status" value="1"/>
</dbReference>
<dbReference type="Pfam" id="PF07686">
    <property type="entry name" value="V-set"/>
    <property type="match status" value="1"/>
</dbReference>
<dbReference type="InterPro" id="IPR036179">
    <property type="entry name" value="Ig-like_dom_sf"/>
</dbReference>
<evidence type="ECO:0000256" key="1">
    <source>
        <dbReference type="ARBA" id="ARBA00004370"/>
    </source>
</evidence>
<evidence type="ECO:0000313" key="5">
    <source>
        <dbReference type="Ensembl" id="ENSHBUP00000034549.1"/>
    </source>
</evidence>
<evidence type="ECO:0000256" key="2">
    <source>
        <dbReference type="ARBA" id="ARBA00022692"/>
    </source>
</evidence>